<evidence type="ECO:0000259" key="7">
    <source>
        <dbReference type="Pfam" id="PF02826"/>
    </source>
</evidence>
<dbReference type="RefSeq" id="XP_025381110.1">
    <property type="nucleotide sequence ID" value="XM_025520676.1"/>
</dbReference>
<dbReference type="OrthoDB" id="298012at2759"/>
<dbReference type="Pfam" id="PF02826">
    <property type="entry name" value="2-Hacid_dh_C"/>
    <property type="match status" value="1"/>
</dbReference>
<evidence type="ECO:0000256" key="3">
    <source>
        <dbReference type="ARBA" id="ARBA00023027"/>
    </source>
</evidence>
<dbReference type="Proteomes" id="UP000245768">
    <property type="component" value="Unassembled WGS sequence"/>
</dbReference>
<dbReference type="InterPro" id="IPR006140">
    <property type="entry name" value="D-isomer_DH_NAD-bd"/>
</dbReference>
<dbReference type="PROSITE" id="PS00671">
    <property type="entry name" value="D_2_HYDROXYACID_DH_3"/>
    <property type="match status" value="1"/>
</dbReference>
<dbReference type="GeneID" id="37042592"/>
<dbReference type="Gene3D" id="3.40.50.720">
    <property type="entry name" value="NAD(P)-binding Rossmann-like Domain"/>
    <property type="match status" value="2"/>
</dbReference>
<dbReference type="InterPro" id="IPR006139">
    <property type="entry name" value="D-isomer_2_OHA_DH_cat_dom"/>
</dbReference>
<evidence type="ECO:0000256" key="4">
    <source>
        <dbReference type="RuleBase" id="RU003719"/>
    </source>
</evidence>
<evidence type="ECO:0000313" key="8">
    <source>
        <dbReference type="EMBL" id="PWN93912.1"/>
    </source>
</evidence>
<feature type="domain" description="D-isomer specific 2-hydroxyacid dehydrogenase catalytic" evidence="6">
    <location>
        <begin position="43"/>
        <end position="399"/>
    </location>
</feature>
<dbReference type="CDD" id="cd12169">
    <property type="entry name" value="PGDH_like_1"/>
    <property type="match status" value="1"/>
</dbReference>
<name>A0A316YXQ9_9BASI</name>
<keyword evidence="3" id="KW-0520">NAD</keyword>
<sequence length="399" mass="42828">MSAPTTAAATASAAMRHLRVAVLDDYLGLASKHFAHFSTPSASTVARARADVTIFDDTLHSVDALAARLRPFEVVCTMRERTPFPAALLERLPNLRLLLCTGTQHSQFDIEAASARDIIVATATGRGVSPKTGTASSSASSSTSPGRDIRKGRSHPTTQHTWALLLSLVQNIAQDDANLKRSPPSQQHSAAWQTTTTTRLEGKTLGICGLGRLGAATARLAVIGFGMKVLCWSTNLTQERADDAASSVNLPAYNKASGQPTFEVAASKRDFFARADIVSVHYVLSPRSRGLIGQEELGWMKPTSFLVNTSRGPLVDEAALVDVLKRGTIAGAALDVFDVEPLPGDSPFRKSAAEGWKSRLVITPHMGYVEDDIMNTWYQETAANVDNYLAGNEVADRLN</sequence>
<dbReference type="InterPro" id="IPR050857">
    <property type="entry name" value="D-2-hydroxyacid_DH"/>
</dbReference>
<dbReference type="PANTHER" id="PTHR42789">
    <property type="entry name" value="D-ISOMER SPECIFIC 2-HYDROXYACID DEHYDROGENASE FAMILY PROTEIN (AFU_ORTHOLOGUE AFUA_6G10090)"/>
    <property type="match status" value="1"/>
</dbReference>
<dbReference type="GO" id="GO:0051287">
    <property type="term" value="F:NAD binding"/>
    <property type="evidence" value="ECO:0007669"/>
    <property type="project" value="InterPro"/>
</dbReference>
<evidence type="ECO:0000256" key="1">
    <source>
        <dbReference type="ARBA" id="ARBA00005854"/>
    </source>
</evidence>
<keyword evidence="2 4" id="KW-0560">Oxidoreductase</keyword>
<organism evidence="8 9">
    <name type="scientific">Acaromyces ingoldii</name>
    <dbReference type="NCBI Taxonomy" id="215250"/>
    <lineage>
        <taxon>Eukaryota</taxon>
        <taxon>Fungi</taxon>
        <taxon>Dikarya</taxon>
        <taxon>Basidiomycota</taxon>
        <taxon>Ustilaginomycotina</taxon>
        <taxon>Exobasidiomycetes</taxon>
        <taxon>Exobasidiales</taxon>
        <taxon>Cryptobasidiaceae</taxon>
        <taxon>Acaromyces</taxon>
    </lineage>
</organism>
<reference evidence="8 9" key="1">
    <citation type="journal article" date="2018" name="Mol. Biol. Evol.">
        <title>Broad Genomic Sampling Reveals a Smut Pathogenic Ancestry of the Fungal Clade Ustilaginomycotina.</title>
        <authorList>
            <person name="Kijpornyongpan T."/>
            <person name="Mondo S.J."/>
            <person name="Barry K."/>
            <person name="Sandor L."/>
            <person name="Lee J."/>
            <person name="Lipzen A."/>
            <person name="Pangilinan J."/>
            <person name="LaButti K."/>
            <person name="Hainaut M."/>
            <person name="Henrissat B."/>
            <person name="Grigoriev I.V."/>
            <person name="Spatafora J.W."/>
            <person name="Aime M.C."/>
        </authorList>
    </citation>
    <scope>NUCLEOTIDE SEQUENCE [LARGE SCALE GENOMIC DNA]</scope>
    <source>
        <strain evidence="8 9">MCA 4198</strain>
    </source>
</reference>
<dbReference type="GO" id="GO:0016616">
    <property type="term" value="F:oxidoreductase activity, acting on the CH-OH group of donors, NAD or NADP as acceptor"/>
    <property type="evidence" value="ECO:0007669"/>
    <property type="project" value="InterPro"/>
</dbReference>
<keyword evidence="9" id="KW-1185">Reference proteome</keyword>
<evidence type="ECO:0000256" key="5">
    <source>
        <dbReference type="SAM" id="MobiDB-lite"/>
    </source>
</evidence>
<proteinExistence type="inferred from homology"/>
<dbReference type="InterPro" id="IPR036291">
    <property type="entry name" value="NAD(P)-bd_dom_sf"/>
</dbReference>
<evidence type="ECO:0000313" key="9">
    <source>
        <dbReference type="Proteomes" id="UP000245768"/>
    </source>
</evidence>
<protein>
    <submittedName>
        <fullName evidence="8">D-isomer-specific 2-hydroxyacid dehydrogenase family protein</fullName>
    </submittedName>
</protein>
<evidence type="ECO:0000259" key="6">
    <source>
        <dbReference type="Pfam" id="PF00389"/>
    </source>
</evidence>
<feature type="region of interest" description="Disordered" evidence="5">
    <location>
        <begin position="126"/>
        <end position="155"/>
    </location>
</feature>
<gene>
    <name evidence="8" type="ORF">FA10DRAFT_264510</name>
</gene>
<feature type="domain" description="D-isomer specific 2-hydroxyacid dehydrogenase NAD-binding" evidence="7">
    <location>
        <begin position="163"/>
        <end position="367"/>
    </location>
</feature>
<dbReference type="EMBL" id="KZ819634">
    <property type="protein sequence ID" value="PWN93912.1"/>
    <property type="molecule type" value="Genomic_DNA"/>
</dbReference>
<dbReference type="SUPFAM" id="SSF52283">
    <property type="entry name" value="Formate/glycerate dehydrogenase catalytic domain-like"/>
    <property type="match status" value="1"/>
</dbReference>
<dbReference type="InParanoid" id="A0A316YXQ9"/>
<dbReference type="SUPFAM" id="SSF51735">
    <property type="entry name" value="NAD(P)-binding Rossmann-fold domains"/>
    <property type="match status" value="1"/>
</dbReference>
<evidence type="ECO:0000256" key="2">
    <source>
        <dbReference type="ARBA" id="ARBA00023002"/>
    </source>
</evidence>
<dbReference type="Pfam" id="PF00389">
    <property type="entry name" value="2-Hacid_dh"/>
    <property type="match status" value="1"/>
</dbReference>
<feature type="compositionally biased region" description="Low complexity" evidence="5">
    <location>
        <begin position="134"/>
        <end position="144"/>
    </location>
</feature>
<dbReference type="PANTHER" id="PTHR42789:SF1">
    <property type="entry name" value="D-ISOMER SPECIFIC 2-HYDROXYACID DEHYDROGENASE FAMILY PROTEIN (AFU_ORTHOLOGUE AFUA_6G10090)"/>
    <property type="match status" value="1"/>
</dbReference>
<accession>A0A316YXQ9</accession>
<dbReference type="STRING" id="215250.A0A316YXQ9"/>
<comment type="similarity">
    <text evidence="1 4">Belongs to the D-isomer specific 2-hydroxyacid dehydrogenase family.</text>
</comment>
<dbReference type="AlphaFoldDB" id="A0A316YXQ9"/>
<dbReference type="InterPro" id="IPR029753">
    <property type="entry name" value="D-isomer_DH_CS"/>
</dbReference>